<feature type="compositionally biased region" description="Low complexity" evidence="1">
    <location>
        <begin position="32"/>
        <end position="45"/>
    </location>
</feature>
<feature type="region of interest" description="Disordered" evidence="1">
    <location>
        <begin position="21"/>
        <end position="45"/>
    </location>
</feature>
<feature type="non-terminal residue" evidence="2">
    <location>
        <position position="45"/>
    </location>
</feature>
<name>A0A7J9JV11_9ROSI</name>
<evidence type="ECO:0000313" key="3">
    <source>
        <dbReference type="Proteomes" id="UP000593575"/>
    </source>
</evidence>
<keyword evidence="3" id="KW-1185">Reference proteome</keyword>
<proteinExistence type="predicted"/>
<comment type="caution">
    <text evidence="2">The sequence shown here is derived from an EMBL/GenBank/DDBJ whole genome shotgun (WGS) entry which is preliminary data.</text>
</comment>
<reference evidence="2 3" key="1">
    <citation type="journal article" date="2019" name="Genome Biol. Evol.">
        <title>Insights into the evolution of the New World diploid cottons (Gossypium, subgenus Houzingenia) based on genome sequencing.</title>
        <authorList>
            <person name="Grover C.E."/>
            <person name="Arick M.A. 2nd"/>
            <person name="Thrash A."/>
            <person name="Conover J.L."/>
            <person name="Sanders W.S."/>
            <person name="Peterson D.G."/>
            <person name="Frelichowski J.E."/>
            <person name="Scheffler J.A."/>
            <person name="Scheffler B.E."/>
            <person name="Wendel J.F."/>
        </authorList>
    </citation>
    <scope>NUCLEOTIDE SEQUENCE [LARGE SCALE GENOMIC DNA]</scope>
    <source>
        <strain evidence="2">6</strain>
        <tissue evidence="2">Leaf</tissue>
    </source>
</reference>
<organism evidence="2 3">
    <name type="scientific">Gossypium armourianum</name>
    <dbReference type="NCBI Taxonomy" id="34283"/>
    <lineage>
        <taxon>Eukaryota</taxon>
        <taxon>Viridiplantae</taxon>
        <taxon>Streptophyta</taxon>
        <taxon>Embryophyta</taxon>
        <taxon>Tracheophyta</taxon>
        <taxon>Spermatophyta</taxon>
        <taxon>Magnoliopsida</taxon>
        <taxon>eudicotyledons</taxon>
        <taxon>Gunneridae</taxon>
        <taxon>Pentapetalae</taxon>
        <taxon>rosids</taxon>
        <taxon>malvids</taxon>
        <taxon>Malvales</taxon>
        <taxon>Malvaceae</taxon>
        <taxon>Malvoideae</taxon>
        <taxon>Gossypium</taxon>
    </lineage>
</organism>
<evidence type="ECO:0000256" key="1">
    <source>
        <dbReference type="SAM" id="MobiDB-lite"/>
    </source>
</evidence>
<sequence length="45" mass="4779">MLILVTEVVWEGEETEVKKVESDVPKKAGSGATNATTNTVTNTNS</sequence>
<dbReference type="EMBL" id="JABFAE010000009">
    <property type="protein sequence ID" value="MBA0837988.1"/>
    <property type="molecule type" value="Genomic_DNA"/>
</dbReference>
<evidence type="ECO:0000313" key="2">
    <source>
        <dbReference type="EMBL" id="MBA0837988.1"/>
    </source>
</evidence>
<accession>A0A7J9JV11</accession>
<dbReference type="Proteomes" id="UP000593575">
    <property type="component" value="Unassembled WGS sequence"/>
</dbReference>
<protein>
    <submittedName>
        <fullName evidence="2">Uncharacterized protein</fullName>
    </submittedName>
</protein>
<gene>
    <name evidence="2" type="ORF">Goarm_010094</name>
</gene>
<dbReference type="AlphaFoldDB" id="A0A7J9JV11"/>